<evidence type="ECO:0000313" key="4">
    <source>
        <dbReference type="Proteomes" id="UP001317963"/>
    </source>
</evidence>
<dbReference type="InterPro" id="IPR012338">
    <property type="entry name" value="Beta-lactam/transpept-like"/>
</dbReference>
<dbReference type="EMBL" id="CP036501">
    <property type="protein sequence ID" value="UZP74356.1"/>
    <property type="molecule type" value="Genomic_DNA"/>
</dbReference>
<dbReference type="RefSeq" id="WP_279243171.1">
    <property type="nucleotide sequence ID" value="NZ_CP036501.1"/>
</dbReference>
<evidence type="ECO:0000256" key="1">
    <source>
        <dbReference type="SAM" id="SignalP"/>
    </source>
</evidence>
<evidence type="ECO:0000313" key="3">
    <source>
        <dbReference type="EMBL" id="UZP74356.1"/>
    </source>
</evidence>
<dbReference type="Proteomes" id="UP001317963">
    <property type="component" value="Chromosome"/>
</dbReference>
<feature type="signal peptide" evidence="1">
    <location>
        <begin position="1"/>
        <end position="20"/>
    </location>
</feature>
<dbReference type="PANTHER" id="PTHR43283">
    <property type="entry name" value="BETA-LACTAMASE-RELATED"/>
    <property type="match status" value="1"/>
</dbReference>
<sequence length="427" mass="47591">MKFWQRLVGLLIAGGVMSTAANESPAVMDGFPPSAESQVTKKNQRDWPYSQWAFQNFGAPNNTVMVPRAGEIHHFPRDEGRLNDFVIGGSSLAEVFEANAADALVVIQGDTLVHESYWNQMDAHRQHIWYSMTKSLVSSIAGVLVESGQLAVSKTPSDYIPELKGSAFDRVTIQHVLDHASGLAFEENYVDPKSDFFLYYAPALNLGYLPGAADLQPGESDIYGVYDFLARFVQPDPDTPPGFRFDYNSANADVLGWLVSRLMNKPLNEVIRDEVWSKLGTEHDAFIAVDRAYVPVATGGFNATARDSARFGVMIRDKGVFRGERVLPASWLEHMVDVKKSDTQAMARNPNYSQADWIAYQDMWWILDAQAEEFCAVGIHGQVIYVNRKTDTVMVWFSSQRDAASTLAPEFPIKLDAARRAAIYLAE</sequence>
<keyword evidence="4" id="KW-1185">Reference proteome</keyword>
<dbReference type="InterPro" id="IPR050789">
    <property type="entry name" value="Diverse_Enzym_Activities"/>
</dbReference>
<name>A0ABY6Q7Z5_9GAMM</name>
<dbReference type="SUPFAM" id="SSF56601">
    <property type="entry name" value="beta-lactamase/transpeptidase-like"/>
    <property type="match status" value="1"/>
</dbReference>
<feature type="domain" description="Beta-lactamase-related" evidence="2">
    <location>
        <begin position="102"/>
        <end position="405"/>
    </location>
</feature>
<feature type="chain" id="PRO_5047037299" evidence="1">
    <location>
        <begin position="21"/>
        <end position="427"/>
    </location>
</feature>
<dbReference type="GO" id="GO:0016787">
    <property type="term" value="F:hydrolase activity"/>
    <property type="evidence" value="ECO:0007669"/>
    <property type="project" value="UniProtKB-KW"/>
</dbReference>
<keyword evidence="3" id="KW-0378">Hydrolase</keyword>
<dbReference type="InterPro" id="IPR001466">
    <property type="entry name" value="Beta-lactam-related"/>
</dbReference>
<protein>
    <submittedName>
        <fullName evidence="3">Class C beta-lactamase-related serine hydrolase</fullName>
    </submittedName>
</protein>
<accession>A0ABY6Q7Z5</accession>
<keyword evidence="1" id="KW-0732">Signal</keyword>
<reference evidence="3 4" key="1">
    <citation type="submission" date="2019-02" db="EMBL/GenBank/DDBJ databases">
        <title>Halieaceae_genomes.</title>
        <authorList>
            <person name="Li S.-H."/>
        </authorList>
    </citation>
    <scope>NUCLEOTIDE SEQUENCE [LARGE SCALE GENOMIC DNA]</scope>
    <source>
        <strain evidence="3 4">JH123</strain>
    </source>
</reference>
<organism evidence="3 4">
    <name type="scientific">Candidatus Paraluminiphilus aquimaris</name>
    <dbReference type="NCBI Taxonomy" id="2518994"/>
    <lineage>
        <taxon>Bacteria</taxon>
        <taxon>Pseudomonadati</taxon>
        <taxon>Pseudomonadota</taxon>
        <taxon>Gammaproteobacteria</taxon>
        <taxon>Cellvibrionales</taxon>
        <taxon>Halieaceae</taxon>
        <taxon>Candidatus Paraluminiphilus</taxon>
    </lineage>
</organism>
<gene>
    <name evidence="3" type="ORF">E0F26_06195</name>
</gene>
<evidence type="ECO:0000259" key="2">
    <source>
        <dbReference type="Pfam" id="PF00144"/>
    </source>
</evidence>
<proteinExistence type="predicted"/>
<dbReference type="Pfam" id="PF00144">
    <property type="entry name" value="Beta-lactamase"/>
    <property type="match status" value="1"/>
</dbReference>
<dbReference type="PANTHER" id="PTHR43283:SF7">
    <property type="entry name" value="BETA-LACTAMASE-RELATED DOMAIN-CONTAINING PROTEIN"/>
    <property type="match status" value="1"/>
</dbReference>
<dbReference type="Gene3D" id="3.40.710.10">
    <property type="entry name" value="DD-peptidase/beta-lactamase superfamily"/>
    <property type="match status" value="1"/>
</dbReference>